<organism evidence="3 4">
    <name type="scientific">Paraburkholderia tagetis</name>
    <dbReference type="NCBI Taxonomy" id="2913261"/>
    <lineage>
        <taxon>Bacteria</taxon>
        <taxon>Pseudomonadati</taxon>
        <taxon>Pseudomonadota</taxon>
        <taxon>Betaproteobacteria</taxon>
        <taxon>Burkholderiales</taxon>
        <taxon>Burkholderiaceae</taxon>
        <taxon>Paraburkholderia</taxon>
    </lineage>
</organism>
<keyword evidence="4" id="KW-1185">Reference proteome</keyword>
<sequence>MTGPTPPLTSRLTSPSTSPDNAQADSRATGAQDILAVVLDSNVWLDVLVFDDPHTRPIRAALERGALEALIDARCHAELAHVLDYPQFQGRGTDKAAALAALATLVRQIEPPAPPADARALPQCRDRDDQKFLELARASGAAWLVSKDRAVLKLAKRIARDFGFRIGTPDAFVAENGLAAVEPSVA</sequence>
<protein>
    <submittedName>
        <fullName evidence="3">Toxin-antitoxin system toxin component, PIN family</fullName>
    </submittedName>
</protein>
<reference evidence="3" key="1">
    <citation type="submission" date="2022-01" db="EMBL/GenBank/DDBJ databases">
        <title>Genome sequence and assembly of Parabukholderia sp. RG36.</title>
        <authorList>
            <person name="Chhetri G."/>
        </authorList>
    </citation>
    <scope>NUCLEOTIDE SEQUENCE</scope>
    <source>
        <strain evidence="3">RG36</strain>
    </source>
</reference>
<dbReference type="InterPro" id="IPR002716">
    <property type="entry name" value="PIN_dom"/>
</dbReference>
<evidence type="ECO:0000259" key="2">
    <source>
        <dbReference type="Pfam" id="PF13470"/>
    </source>
</evidence>
<evidence type="ECO:0000313" key="3">
    <source>
        <dbReference type="EMBL" id="MCG5078855.1"/>
    </source>
</evidence>
<dbReference type="NCBIfam" id="TIGR00305">
    <property type="entry name" value="putative toxin-antitoxin system toxin component, PIN family"/>
    <property type="match status" value="1"/>
</dbReference>
<gene>
    <name evidence="3" type="ORF">L5014_36995</name>
</gene>
<dbReference type="InterPro" id="IPR002850">
    <property type="entry name" value="PIN_toxin-like"/>
</dbReference>
<dbReference type="PANTHER" id="PTHR34610:SF3">
    <property type="entry name" value="SSL7007 PROTEIN"/>
    <property type="match status" value="1"/>
</dbReference>
<feature type="domain" description="PIN" evidence="2">
    <location>
        <begin position="37"/>
        <end position="150"/>
    </location>
</feature>
<accession>A0A9X1UNQ3</accession>
<feature type="region of interest" description="Disordered" evidence="1">
    <location>
        <begin position="1"/>
        <end position="27"/>
    </location>
</feature>
<feature type="compositionally biased region" description="Low complexity" evidence="1">
    <location>
        <begin position="8"/>
        <end position="19"/>
    </location>
</feature>
<dbReference type="Pfam" id="PF13470">
    <property type="entry name" value="PIN_3"/>
    <property type="match status" value="1"/>
</dbReference>
<dbReference type="PANTHER" id="PTHR34610">
    <property type="entry name" value="SSL7007 PROTEIN"/>
    <property type="match status" value="1"/>
</dbReference>
<dbReference type="AlphaFoldDB" id="A0A9X1UNQ3"/>
<name>A0A9X1UNQ3_9BURK</name>
<dbReference type="Proteomes" id="UP001139308">
    <property type="component" value="Unassembled WGS sequence"/>
</dbReference>
<evidence type="ECO:0000313" key="4">
    <source>
        <dbReference type="Proteomes" id="UP001139308"/>
    </source>
</evidence>
<dbReference type="SUPFAM" id="SSF88723">
    <property type="entry name" value="PIN domain-like"/>
    <property type="match status" value="1"/>
</dbReference>
<dbReference type="EMBL" id="JAKLJA010000076">
    <property type="protein sequence ID" value="MCG5078855.1"/>
    <property type="molecule type" value="Genomic_DNA"/>
</dbReference>
<comment type="caution">
    <text evidence="3">The sequence shown here is derived from an EMBL/GenBank/DDBJ whole genome shotgun (WGS) entry which is preliminary data.</text>
</comment>
<dbReference type="RefSeq" id="WP_238468829.1">
    <property type="nucleotide sequence ID" value="NZ_JAKLJA010000076.1"/>
</dbReference>
<dbReference type="InterPro" id="IPR029060">
    <property type="entry name" value="PIN-like_dom_sf"/>
</dbReference>
<evidence type="ECO:0000256" key="1">
    <source>
        <dbReference type="SAM" id="MobiDB-lite"/>
    </source>
</evidence>
<proteinExistence type="predicted"/>